<keyword evidence="4" id="KW-1185">Reference proteome</keyword>
<sequence length="105" mass="11138">MRQTLFSVTFLLTGSVIVLALLHAACAAPLSNDVDQMEEMEVLGLVGCNHAVTVTALPPPAFTTDNNHKPRQQSNDSDPSAESGESSSASKESPNAGQEKQTENR</sequence>
<feature type="region of interest" description="Disordered" evidence="1">
    <location>
        <begin position="57"/>
        <end position="105"/>
    </location>
</feature>
<feature type="signal peptide" evidence="2">
    <location>
        <begin position="1"/>
        <end position="27"/>
    </location>
</feature>
<name>A0A182Q8W8_9DIPT</name>
<proteinExistence type="predicted"/>
<feature type="compositionally biased region" description="Low complexity" evidence="1">
    <location>
        <begin position="76"/>
        <end position="94"/>
    </location>
</feature>
<evidence type="ECO:0000313" key="3">
    <source>
        <dbReference type="EnsemblMetazoa" id="AFAF005389-PA"/>
    </source>
</evidence>
<dbReference type="EnsemblMetazoa" id="AFAF005389-RA">
    <property type="protein sequence ID" value="AFAF005389-PA"/>
    <property type="gene ID" value="AFAF005389"/>
</dbReference>
<dbReference type="AlphaFoldDB" id="A0A182Q8W8"/>
<accession>A0A182Q8W8</accession>
<reference evidence="4" key="1">
    <citation type="submission" date="2014-01" db="EMBL/GenBank/DDBJ databases">
        <title>The Genome Sequence of Anopheles farauti FAR1 (V2).</title>
        <authorList>
            <consortium name="The Broad Institute Genomics Platform"/>
            <person name="Neafsey D.E."/>
            <person name="Besansky N."/>
            <person name="Howell P."/>
            <person name="Walton C."/>
            <person name="Young S.K."/>
            <person name="Zeng Q."/>
            <person name="Gargeya S."/>
            <person name="Fitzgerald M."/>
            <person name="Haas B."/>
            <person name="Abouelleil A."/>
            <person name="Allen A.W."/>
            <person name="Alvarado L."/>
            <person name="Arachchi H.M."/>
            <person name="Berlin A.M."/>
            <person name="Chapman S.B."/>
            <person name="Gainer-Dewar J."/>
            <person name="Goldberg J."/>
            <person name="Griggs A."/>
            <person name="Gujja S."/>
            <person name="Hansen M."/>
            <person name="Howarth C."/>
            <person name="Imamovic A."/>
            <person name="Ireland A."/>
            <person name="Larimer J."/>
            <person name="McCowan C."/>
            <person name="Murphy C."/>
            <person name="Pearson M."/>
            <person name="Poon T.W."/>
            <person name="Priest M."/>
            <person name="Roberts A."/>
            <person name="Saif S."/>
            <person name="Shea T."/>
            <person name="Sisk P."/>
            <person name="Sykes S."/>
            <person name="Wortman J."/>
            <person name="Nusbaum C."/>
            <person name="Birren B."/>
        </authorList>
    </citation>
    <scope>NUCLEOTIDE SEQUENCE [LARGE SCALE GENOMIC DNA]</scope>
    <source>
        <strain evidence="4">FAR1</strain>
    </source>
</reference>
<dbReference type="Proteomes" id="UP000075886">
    <property type="component" value="Unassembled WGS sequence"/>
</dbReference>
<feature type="chain" id="PRO_5008132516" description="Secreted protein" evidence="2">
    <location>
        <begin position="28"/>
        <end position="105"/>
    </location>
</feature>
<organism evidence="3 4">
    <name type="scientific">Anopheles farauti</name>
    <dbReference type="NCBI Taxonomy" id="69004"/>
    <lineage>
        <taxon>Eukaryota</taxon>
        <taxon>Metazoa</taxon>
        <taxon>Ecdysozoa</taxon>
        <taxon>Arthropoda</taxon>
        <taxon>Hexapoda</taxon>
        <taxon>Insecta</taxon>
        <taxon>Pterygota</taxon>
        <taxon>Neoptera</taxon>
        <taxon>Endopterygota</taxon>
        <taxon>Diptera</taxon>
        <taxon>Nematocera</taxon>
        <taxon>Culicoidea</taxon>
        <taxon>Culicidae</taxon>
        <taxon>Anophelinae</taxon>
        <taxon>Anopheles</taxon>
    </lineage>
</organism>
<reference evidence="3" key="2">
    <citation type="submission" date="2020-05" db="UniProtKB">
        <authorList>
            <consortium name="EnsemblMetazoa"/>
        </authorList>
    </citation>
    <scope>IDENTIFICATION</scope>
    <source>
        <strain evidence="3">FAR1</strain>
    </source>
</reference>
<dbReference type="VEuPathDB" id="VectorBase:AFAF005389"/>
<keyword evidence="2" id="KW-0732">Signal</keyword>
<evidence type="ECO:0008006" key="5">
    <source>
        <dbReference type="Google" id="ProtNLM"/>
    </source>
</evidence>
<evidence type="ECO:0000256" key="1">
    <source>
        <dbReference type="SAM" id="MobiDB-lite"/>
    </source>
</evidence>
<evidence type="ECO:0000313" key="4">
    <source>
        <dbReference type="Proteomes" id="UP000075886"/>
    </source>
</evidence>
<evidence type="ECO:0000256" key="2">
    <source>
        <dbReference type="SAM" id="SignalP"/>
    </source>
</evidence>
<protein>
    <recommendedName>
        <fullName evidence="5">Secreted protein</fullName>
    </recommendedName>
</protein>
<dbReference type="EMBL" id="AXCN02000796">
    <property type="status" value="NOT_ANNOTATED_CDS"/>
    <property type="molecule type" value="Genomic_DNA"/>
</dbReference>